<evidence type="ECO:0000256" key="4">
    <source>
        <dbReference type="ARBA" id="ARBA00022840"/>
    </source>
</evidence>
<name>W6A7N3_9MOLU</name>
<dbReference type="PANTHER" id="PTHR42711:SF5">
    <property type="entry name" value="ABC TRANSPORTER ATP-BINDING PROTEIN NATA"/>
    <property type="match status" value="1"/>
</dbReference>
<dbReference type="GO" id="GO:0016887">
    <property type="term" value="F:ATP hydrolysis activity"/>
    <property type="evidence" value="ECO:0007669"/>
    <property type="project" value="InterPro"/>
</dbReference>
<dbReference type="eggNOG" id="COG1131">
    <property type="taxonomic scope" value="Bacteria"/>
</dbReference>
<keyword evidence="2" id="KW-0813">Transport</keyword>
<evidence type="ECO:0000256" key="3">
    <source>
        <dbReference type="ARBA" id="ARBA00022741"/>
    </source>
</evidence>
<keyword evidence="7" id="KW-1185">Reference proteome</keyword>
<dbReference type="Pfam" id="PF13304">
    <property type="entry name" value="AAA_21"/>
    <property type="match status" value="1"/>
</dbReference>
<feature type="domain" description="ATPase AAA-type core" evidence="5">
    <location>
        <begin position="48"/>
        <end position="133"/>
    </location>
</feature>
<dbReference type="SUPFAM" id="SSF52540">
    <property type="entry name" value="P-loop containing nucleoside triphosphate hydrolases"/>
    <property type="match status" value="1"/>
</dbReference>
<keyword evidence="4 6" id="KW-0067">ATP-binding</keyword>
<dbReference type="EMBL" id="CP006681">
    <property type="protein sequence ID" value="AHI52997.1"/>
    <property type="molecule type" value="Genomic_DNA"/>
</dbReference>
<dbReference type="PANTHER" id="PTHR42711">
    <property type="entry name" value="ABC TRANSPORTER ATP-BINDING PROTEIN"/>
    <property type="match status" value="1"/>
</dbReference>
<dbReference type="HOGENOM" id="CLU_1509666_0_0_14"/>
<comment type="similarity">
    <text evidence="1">Belongs to the ABC transporter superfamily.</text>
</comment>
<evidence type="ECO:0000313" key="7">
    <source>
        <dbReference type="Proteomes" id="UP000019267"/>
    </source>
</evidence>
<accession>W6A7N3</accession>
<proteinExistence type="inferred from homology"/>
<organism evidence="6 7">
    <name type="scientific">Spiroplasma culicicola AES-1</name>
    <dbReference type="NCBI Taxonomy" id="1276246"/>
    <lineage>
        <taxon>Bacteria</taxon>
        <taxon>Bacillati</taxon>
        <taxon>Mycoplasmatota</taxon>
        <taxon>Mollicutes</taxon>
        <taxon>Entomoplasmatales</taxon>
        <taxon>Spiroplasmataceae</taxon>
        <taxon>Spiroplasma</taxon>
    </lineage>
</organism>
<evidence type="ECO:0000313" key="6">
    <source>
        <dbReference type="EMBL" id="AHI52997.1"/>
    </source>
</evidence>
<dbReference type="Proteomes" id="UP000019267">
    <property type="component" value="Chromosome"/>
</dbReference>
<dbReference type="RefSeq" id="WP_025363229.1">
    <property type="nucleotide sequence ID" value="NZ_CP006681.1"/>
</dbReference>
<dbReference type="GO" id="GO:0005524">
    <property type="term" value="F:ATP binding"/>
    <property type="evidence" value="ECO:0007669"/>
    <property type="project" value="UniProtKB-KW"/>
</dbReference>
<sequence length="178" mass="20522">MGTIKPSSGSIQIEIENLRKNAVFQLTSYGNESHILDIAKMYFDLFHSQLDLNQLFSQFELDDQKKKKFNKMSGGQQQKFKFLIALLNNPNLLLLDELTTSLDFVWRSKIIGLLKNAIEKSEATVILVSHDKEEIAHLCDRVIYIENGKITKDIMLPKKFKEKVILIESELMNYEAIV</sequence>
<evidence type="ECO:0000259" key="5">
    <source>
        <dbReference type="Pfam" id="PF13304"/>
    </source>
</evidence>
<evidence type="ECO:0000256" key="2">
    <source>
        <dbReference type="ARBA" id="ARBA00022448"/>
    </source>
</evidence>
<dbReference type="Gene3D" id="3.40.50.300">
    <property type="entry name" value="P-loop containing nucleotide triphosphate hydrolases"/>
    <property type="match status" value="1"/>
</dbReference>
<dbReference type="PATRIC" id="fig|1276246.3.peg.655"/>
<dbReference type="AlphaFoldDB" id="W6A7N3"/>
<dbReference type="InterPro" id="IPR027417">
    <property type="entry name" value="P-loop_NTPase"/>
</dbReference>
<gene>
    <name evidence="6" type="ORF">SCULI_v1c06560</name>
</gene>
<dbReference type="OrthoDB" id="388394at2"/>
<dbReference type="InterPro" id="IPR003959">
    <property type="entry name" value="ATPase_AAA_core"/>
</dbReference>
<protein>
    <submittedName>
        <fullName evidence="6">ABC transporter ATP-binding protein</fullName>
    </submittedName>
</protein>
<keyword evidence="3" id="KW-0547">Nucleotide-binding</keyword>
<dbReference type="InterPro" id="IPR050763">
    <property type="entry name" value="ABC_transporter_ATP-binding"/>
</dbReference>
<dbReference type="STRING" id="1276246.SCULI_v1c06560"/>
<reference evidence="6 7" key="1">
    <citation type="journal article" date="2014" name="Genome Biol. Evol.">
        <title>Molecular evolution of the substrate utilization strategies and putative virulence factors in mosquito-associated Spiroplasma species.</title>
        <authorList>
            <person name="Chang T.H."/>
            <person name="Lo W.S."/>
            <person name="Ku C."/>
            <person name="Chen L.L."/>
            <person name="Kuo C.H."/>
        </authorList>
    </citation>
    <scope>NUCLEOTIDE SEQUENCE [LARGE SCALE GENOMIC DNA]</scope>
    <source>
        <strain evidence="6">AES-1</strain>
    </source>
</reference>
<evidence type="ECO:0000256" key="1">
    <source>
        <dbReference type="ARBA" id="ARBA00005417"/>
    </source>
</evidence>
<dbReference type="KEGG" id="scq:SCULI_v1c06560"/>